<dbReference type="Proteomes" id="UP000316639">
    <property type="component" value="Unassembled WGS sequence"/>
</dbReference>
<proteinExistence type="inferred from homology"/>
<dbReference type="SUPFAM" id="SSF55961">
    <property type="entry name" value="Bet v1-like"/>
    <property type="match status" value="2"/>
</dbReference>
<dbReference type="OrthoDB" id="4538425at2"/>
<accession>A0A563ERA0</accession>
<keyword evidence="4" id="KW-1185">Reference proteome</keyword>
<comment type="similarity">
    <text evidence="1">Belongs to the AHA1 family.</text>
</comment>
<evidence type="ECO:0000313" key="3">
    <source>
        <dbReference type="EMBL" id="TWP50190.1"/>
    </source>
</evidence>
<dbReference type="InterPro" id="IPR023393">
    <property type="entry name" value="START-like_dom_sf"/>
</dbReference>
<sequence>MSEPMKFSVRVQAPARRVLHALTDAAEMRVWLAEHAEVDLPHTYAFWGRYTPEGDAPHQRPLHVDDSTVRFGWLIDGEDTTVELRLAEHEDGTIIELSQSHYPGWKVAVQEVSIRGALHTYWALSMANLIDHVEGRPLMPKVDFTSTDLTAEVLIGASRQDVYDALMDPDKFSRWFGAKVGIEPWVGGRWAMGGFENEPQPAKIIDLEEGRKVAIQFADGEVSAWELEESNGKTRLTFVHSGFDEGKPSWGAWMGWLSGIAELRRFLEMDDWRSVWVSEDIPELPKDMLATESS</sequence>
<dbReference type="CDD" id="cd07814">
    <property type="entry name" value="SRPBCC_CalC_Aha1-like"/>
    <property type="match status" value="2"/>
</dbReference>
<dbReference type="AlphaFoldDB" id="A0A563ERA0"/>
<organism evidence="3 4">
    <name type="scientific">Lentzea tibetensis</name>
    <dbReference type="NCBI Taxonomy" id="2591470"/>
    <lineage>
        <taxon>Bacteria</taxon>
        <taxon>Bacillati</taxon>
        <taxon>Actinomycetota</taxon>
        <taxon>Actinomycetes</taxon>
        <taxon>Pseudonocardiales</taxon>
        <taxon>Pseudonocardiaceae</taxon>
        <taxon>Lentzea</taxon>
    </lineage>
</organism>
<evidence type="ECO:0000256" key="1">
    <source>
        <dbReference type="ARBA" id="ARBA00006817"/>
    </source>
</evidence>
<gene>
    <name evidence="3" type="ORF">FKR81_20970</name>
</gene>
<reference evidence="3 4" key="1">
    <citation type="submission" date="2019-07" db="EMBL/GenBank/DDBJ databases">
        <title>Lentzea xizangensis sp. nov., isolated from Qinghai-Tibetan Plateau Soils.</title>
        <authorList>
            <person name="Huang J."/>
        </authorList>
    </citation>
    <scope>NUCLEOTIDE SEQUENCE [LARGE SCALE GENOMIC DNA]</scope>
    <source>
        <strain evidence="3 4">FXJ1.1311</strain>
    </source>
</reference>
<dbReference type="Gene3D" id="3.30.530.20">
    <property type="match status" value="2"/>
</dbReference>
<protein>
    <submittedName>
        <fullName evidence="3">SRPBCC domain-containing protein</fullName>
    </submittedName>
</protein>
<dbReference type="Pfam" id="PF08327">
    <property type="entry name" value="AHSA1"/>
    <property type="match status" value="1"/>
</dbReference>
<dbReference type="EMBL" id="VOBR01000013">
    <property type="protein sequence ID" value="TWP50190.1"/>
    <property type="molecule type" value="Genomic_DNA"/>
</dbReference>
<feature type="domain" description="Activator of Hsp90 ATPase homologue 1/2-like C-terminal" evidence="2">
    <location>
        <begin position="157"/>
        <end position="264"/>
    </location>
</feature>
<evidence type="ECO:0000259" key="2">
    <source>
        <dbReference type="Pfam" id="PF08327"/>
    </source>
</evidence>
<dbReference type="RefSeq" id="WP_146353813.1">
    <property type="nucleotide sequence ID" value="NZ_VOBR01000013.1"/>
</dbReference>
<dbReference type="InterPro" id="IPR013538">
    <property type="entry name" value="ASHA1/2-like_C"/>
</dbReference>
<evidence type="ECO:0000313" key="4">
    <source>
        <dbReference type="Proteomes" id="UP000316639"/>
    </source>
</evidence>
<name>A0A563ERA0_9PSEU</name>
<comment type="caution">
    <text evidence="3">The sequence shown here is derived from an EMBL/GenBank/DDBJ whole genome shotgun (WGS) entry which is preliminary data.</text>
</comment>